<dbReference type="Proteomes" id="UP000253551">
    <property type="component" value="Unassembled WGS sequence"/>
</dbReference>
<name>A0A367KDZ3_RHIST</name>
<evidence type="ECO:0000313" key="1">
    <source>
        <dbReference type="EMBL" id="RCI00330.1"/>
    </source>
</evidence>
<sequence>MIELVEKSIYEHPAHSFILDPDDENWTDYFTEEELNEIRTHKSKELPTLPRELVDFLNNIKQMNINEMHEFISGIYFNPINDYICHWAKKCLLEGIELFMTDFFKCENLTERDLLSRVWRLILLAFDQGKMRIREEKYSKATNTQINKKRKLSSEELIERKATSKRTDQLIKFGNYELGTVEGSKIDDEYSTKFFLDSMKKAPKAMKDMLLQLMKAAPHKKHDLRTIAIITSSK</sequence>
<evidence type="ECO:0000313" key="2">
    <source>
        <dbReference type="Proteomes" id="UP000253551"/>
    </source>
</evidence>
<organism evidence="1 2">
    <name type="scientific">Rhizopus stolonifer</name>
    <name type="common">Rhizopus nigricans</name>
    <dbReference type="NCBI Taxonomy" id="4846"/>
    <lineage>
        <taxon>Eukaryota</taxon>
        <taxon>Fungi</taxon>
        <taxon>Fungi incertae sedis</taxon>
        <taxon>Mucoromycota</taxon>
        <taxon>Mucoromycotina</taxon>
        <taxon>Mucoromycetes</taxon>
        <taxon>Mucorales</taxon>
        <taxon>Mucorineae</taxon>
        <taxon>Rhizopodaceae</taxon>
        <taxon>Rhizopus</taxon>
    </lineage>
</organism>
<gene>
    <name evidence="1" type="ORF">CU098_011269</name>
</gene>
<dbReference type="EMBL" id="PJQM01001853">
    <property type="protein sequence ID" value="RCI00330.1"/>
    <property type="molecule type" value="Genomic_DNA"/>
</dbReference>
<accession>A0A367KDZ3</accession>
<dbReference type="OrthoDB" id="2278533at2759"/>
<proteinExistence type="predicted"/>
<keyword evidence="2" id="KW-1185">Reference proteome</keyword>
<protein>
    <submittedName>
        <fullName evidence="1">Uncharacterized protein</fullName>
    </submittedName>
</protein>
<dbReference type="AlphaFoldDB" id="A0A367KDZ3"/>
<reference evidence="1 2" key="1">
    <citation type="journal article" date="2018" name="G3 (Bethesda)">
        <title>Phylogenetic and Phylogenomic Definition of Rhizopus Species.</title>
        <authorList>
            <person name="Gryganskyi A.P."/>
            <person name="Golan J."/>
            <person name="Dolatabadi S."/>
            <person name="Mondo S."/>
            <person name="Robb S."/>
            <person name="Idnurm A."/>
            <person name="Muszewska A."/>
            <person name="Steczkiewicz K."/>
            <person name="Masonjones S."/>
            <person name="Liao H.L."/>
            <person name="Gajdeczka M.T."/>
            <person name="Anike F."/>
            <person name="Vuek A."/>
            <person name="Anishchenko I.M."/>
            <person name="Voigt K."/>
            <person name="de Hoog G.S."/>
            <person name="Smith M.E."/>
            <person name="Heitman J."/>
            <person name="Vilgalys R."/>
            <person name="Stajich J.E."/>
        </authorList>
    </citation>
    <scope>NUCLEOTIDE SEQUENCE [LARGE SCALE GENOMIC DNA]</scope>
    <source>
        <strain evidence="1 2">LSU 92-RS-03</strain>
    </source>
</reference>
<comment type="caution">
    <text evidence="1">The sequence shown here is derived from an EMBL/GenBank/DDBJ whole genome shotgun (WGS) entry which is preliminary data.</text>
</comment>